<sequence length="86" mass="9255">MEDKNQGLYPGREKDGDGKKVAGLFCPSAFAGDVRLGSGKTPSLQTHTQPEASKDNGNSAEINKVTRGKEQKTEAFPCRKKGNCRS</sequence>
<accession>A0AAN8P2D6</accession>
<proteinExistence type="predicted"/>
<comment type="caution">
    <text evidence="2">The sequence shown here is derived from an EMBL/GenBank/DDBJ whole genome shotgun (WGS) entry which is preliminary data.</text>
</comment>
<evidence type="ECO:0000256" key="1">
    <source>
        <dbReference type="SAM" id="MobiDB-lite"/>
    </source>
</evidence>
<dbReference type="EMBL" id="JAWJWE010000041">
    <property type="protein sequence ID" value="KAK6618774.1"/>
    <property type="molecule type" value="Genomic_DNA"/>
</dbReference>
<feature type="compositionally biased region" description="Polar residues" evidence="1">
    <location>
        <begin position="40"/>
        <end position="61"/>
    </location>
</feature>
<gene>
    <name evidence="2" type="ORF">RUM43_013165</name>
</gene>
<protein>
    <submittedName>
        <fullName evidence="2">Uncharacterized protein</fullName>
    </submittedName>
</protein>
<organism evidence="2 3">
    <name type="scientific">Polyplax serrata</name>
    <name type="common">Common mouse louse</name>
    <dbReference type="NCBI Taxonomy" id="468196"/>
    <lineage>
        <taxon>Eukaryota</taxon>
        <taxon>Metazoa</taxon>
        <taxon>Ecdysozoa</taxon>
        <taxon>Arthropoda</taxon>
        <taxon>Hexapoda</taxon>
        <taxon>Insecta</taxon>
        <taxon>Pterygota</taxon>
        <taxon>Neoptera</taxon>
        <taxon>Paraneoptera</taxon>
        <taxon>Psocodea</taxon>
        <taxon>Troctomorpha</taxon>
        <taxon>Phthiraptera</taxon>
        <taxon>Anoplura</taxon>
        <taxon>Polyplacidae</taxon>
        <taxon>Polyplax</taxon>
    </lineage>
</organism>
<feature type="compositionally biased region" description="Basic and acidic residues" evidence="1">
    <location>
        <begin position="1"/>
        <end position="20"/>
    </location>
</feature>
<evidence type="ECO:0000313" key="3">
    <source>
        <dbReference type="Proteomes" id="UP001372834"/>
    </source>
</evidence>
<feature type="region of interest" description="Disordered" evidence="1">
    <location>
        <begin position="33"/>
        <end position="86"/>
    </location>
</feature>
<reference evidence="2 3" key="1">
    <citation type="submission" date="2023-10" db="EMBL/GenBank/DDBJ databases">
        <title>Genomes of two closely related lineages of the louse Polyplax serrata with different host specificities.</title>
        <authorList>
            <person name="Martinu J."/>
            <person name="Tarabai H."/>
            <person name="Stefka J."/>
            <person name="Hypsa V."/>
        </authorList>
    </citation>
    <scope>NUCLEOTIDE SEQUENCE [LARGE SCALE GENOMIC DNA]</scope>
    <source>
        <strain evidence="2">HR10_N</strain>
    </source>
</reference>
<evidence type="ECO:0000313" key="2">
    <source>
        <dbReference type="EMBL" id="KAK6618774.1"/>
    </source>
</evidence>
<dbReference type="Proteomes" id="UP001372834">
    <property type="component" value="Unassembled WGS sequence"/>
</dbReference>
<dbReference type="AlphaFoldDB" id="A0AAN8P2D6"/>
<name>A0AAN8P2D6_POLSC</name>
<feature type="region of interest" description="Disordered" evidence="1">
    <location>
        <begin position="1"/>
        <end position="21"/>
    </location>
</feature>